<dbReference type="PROSITE" id="PS50994">
    <property type="entry name" value="INTEGRASE"/>
    <property type="match status" value="1"/>
</dbReference>
<dbReference type="GO" id="GO:0005634">
    <property type="term" value="C:nucleus"/>
    <property type="evidence" value="ECO:0007669"/>
    <property type="project" value="UniProtKB-ARBA"/>
</dbReference>
<reference evidence="3" key="1">
    <citation type="submission" date="2021-03" db="EMBL/GenBank/DDBJ databases">
        <title>Draft genome sequence of rust myrtle Austropuccinia psidii MF-1, a brazilian biotype.</title>
        <authorList>
            <person name="Quecine M.C."/>
            <person name="Pachon D.M.R."/>
            <person name="Bonatelli M.L."/>
            <person name="Correr F.H."/>
            <person name="Franceschini L.M."/>
            <person name="Leite T.F."/>
            <person name="Margarido G.R.A."/>
            <person name="Almeida C.A."/>
            <person name="Ferrarezi J.A."/>
            <person name="Labate C.A."/>
        </authorList>
    </citation>
    <scope>NUCLEOTIDE SEQUENCE</scope>
    <source>
        <strain evidence="3">MF-1</strain>
    </source>
</reference>
<dbReference type="Proteomes" id="UP000765509">
    <property type="component" value="Unassembled WGS sequence"/>
</dbReference>
<organism evidence="3 4">
    <name type="scientific">Austropuccinia psidii MF-1</name>
    <dbReference type="NCBI Taxonomy" id="1389203"/>
    <lineage>
        <taxon>Eukaryota</taxon>
        <taxon>Fungi</taxon>
        <taxon>Dikarya</taxon>
        <taxon>Basidiomycota</taxon>
        <taxon>Pucciniomycotina</taxon>
        <taxon>Pucciniomycetes</taxon>
        <taxon>Pucciniales</taxon>
        <taxon>Sphaerophragmiaceae</taxon>
        <taxon>Austropuccinia</taxon>
    </lineage>
</organism>
<keyword evidence="4" id="KW-1185">Reference proteome</keyword>
<dbReference type="InterPro" id="IPR012337">
    <property type="entry name" value="RNaseH-like_sf"/>
</dbReference>
<evidence type="ECO:0000313" key="3">
    <source>
        <dbReference type="EMBL" id="MBW0516645.1"/>
    </source>
</evidence>
<dbReference type="PANTHER" id="PTHR37984:SF15">
    <property type="entry name" value="INTEGRASE CATALYTIC DOMAIN-CONTAINING PROTEIN"/>
    <property type="match status" value="1"/>
</dbReference>
<dbReference type="InterPro" id="IPR041588">
    <property type="entry name" value="Integrase_H2C2"/>
</dbReference>
<dbReference type="Gene3D" id="3.30.420.10">
    <property type="entry name" value="Ribonuclease H-like superfamily/Ribonuclease H"/>
    <property type="match status" value="1"/>
</dbReference>
<dbReference type="GO" id="GO:0015074">
    <property type="term" value="P:DNA integration"/>
    <property type="evidence" value="ECO:0007669"/>
    <property type="project" value="InterPro"/>
</dbReference>
<gene>
    <name evidence="3" type="ORF">O181_056360</name>
</gene>
<keyword evidence="1" id="KW-0694">RNA-binding</keyword>
<proteinExistence type="predicted"/>
<dbReference type="EMBL" id="AVOT02025381">
    <property type="protein sequence ID" value="MBW0516645.1"/>
    <property type="molecule type" value="Genomic_DNA"/>
</dbReference>
<dbReference type="Pfam" id="PF00665">
    <property type="entry name" value="rve"/>
    <property type="match status" value="1"/>
</dbReference>
<name>A0A9Q3E604_9BASI</name>
<dbReference type="SUPFAM" id="SSF53098">
    <property type="entry name" value="Ribonuclease H-like"/>
    <property type="match status" value="1"/>
</dbReference>
<sequence length="290" mass="33856">MLLKVQNLKFQLKESTSQIWGQNFFDEVRESYKQDKNCHILTALLDKDCKDSSLDNSLADIWKASYDNGRFHLFDGILYHGSKHTCIMVLCSRMLINTILLECHDKIYSGNLSEDRTRKRIKTCAWWPSWRKDVIEYCHSCDRWKKANKATGKRFGLMIHIQEPSTPLEVVHMDWVTTLTPGGDRNYNACLVIVVRYSRTPIFLPCHQDDTAMTTALLIWNRVLFHTGLFKNIISDRDTKFTSALWTNLHKHLGTKLSFSTAYHPQTDGLEERMIQTHEDMIRRFCAYGL</sequence>
<dbReference type="InterPro" id="IPR001584">
    <property type="entry name" value="Integrase_cat-core"/>
</dbReference>
<dbReference type="InterPro" id="IPR036397">
    <property type="entry name" value="RNaseH_sf"/>
</dbReference>
<dbReference type="PANTHER" id="PTHR37984">
    <property type="entry name" value="PROTEIN CBG26694"/>
    <property type="match status" value="1"/>
</dbReference>
<evidence type="ECO:0000313" key="4">
    <source>
        <dbReference type="Proteomes" id="UP000765509"/>
    </source>
</evidence>
<dbReference type="AlphaFoldDB" id="A0A9Q3E604"/>
<evidence type="ECO:0000259" key="2">
    <source>
        <dbReference type="PROSITE" id="PS50994"/>
    </source>
</evidence>
<evidence type="ECO:0000256" key="1">
    <source>
        <dbReference type="ARBA" id="ARBA00022884"/>
    </source>
</evidence>
<feature type="domain" description="Integrase catalytic" evidence="2">
    <location>
        <begin position="163"/>
        <end position="290"/>
    </location>
</feature>
<dbReference type="Pfam" id="PF17921">
    <property type="entry name" value="Integrase_H2C2"/>
    <property type="match status" value="1"/>
</dbReference>
<comment type="caution">
    <text evidence="3">The sequence shown here is derived from an EMBL/GenBank/DDBJ whole genome shotgun (WGS) entry which is preliminary data.</text>
</comment>
<dbReference type="InterPro" id="IPR050951">
    <property type="entry name" value="Retrovirus_Pol_polyprotein"/>
</dbReference>
<accession>A0A9Q3E604</accession>
<protein>
    <recommendedName>
        <fullName evidence="2">Integrase catalytic domain-containing protein</fullName>
    </recommendedName>
</protein>
<dbReference type="Gene3D" id="1.10.340.70">
    <property type="match status" value="1"/>
</dbReference>
<dbReference type="GO" id="GO:0003723">
    <property type="term" value="F:RNA binding"/>
    <property type="evidence" value="ECO:0007669"/>
    <property type="project" value="UniProtKB-KW"/>
</dbReference>